<keyword evidence="2" id="KW-1185">Reference proteome</keyword>
<proteinExistence type="predicted"/>
<evidence type="ECO:0000313" key="2">
    <source>
        <dbReference type="Proteomes" id="UP000237061"/>
    </source>
</evidence>
<name>A0A2S4A0A7_ARTGL</name>
<evidence type="ECO:0000313" key="1">
    <source>
        <dbReference type="EMBL" id="POH74893.1"/>
    </source>
</evidence>
<gene>
    <name evidence="1" type="ORF">CVS27_03245</name>
</gene>
<evidence type="ECO:0008006" key="3">
    <source>
        <dbReference type="Google" id="ProtNLM"/>
    </source>
</evidence>
<dbReference type="RefSeq" id="WP_103464301.1">
    <property type="nucleotide sequence ID" value="NZ_PPXC01000002.1"/>
</dbReference>
<dbReference type="EMBL" id="PPXC01000002">
    <property type="protein sequence ID" value="POH74893.1"/>
    <property type="molecule type" value="Genomic_DNA"/>
</dbReference>
<comment type="caution">
    <text evidence="1">The sequence shown here is derived from an EMBL/GenBank/DDBJ whole genome shotgun (WGS) entry which is preliminary data.</text>
</comment>
<accession>A0A2S4A0A7</accession>
<protein>
    <recommendedName>
        <fullName evidence="3">Aminoglycoside phosphotransferase domain-containing protein</fullName>
    </recommendedName>
</protein>
<dbReference type="AlphaFoldDB" id="A0A2S4A0A7"/>
<sequence length="365" mass="39189">MLVSAGHRSAAADALVRPSAGDTFRTAAPRQLLSAILAAGLGPFTMPYGLTLHKSADAPDSIADYLAGVLGHPVLLSLTVGSARANRKPILNVHSPSGAEVGFAKIGLNALTNQLVNRESVVLDQLAGATREAFTLPRTLHAGSWRGNSVLLMSALRPDKRRQGSIPHEAAAAIMQSAPVDHSPIAGSPWLAMLEQQLAPLHTVPGNRLPALLDHYLQVFGDVEIPFGAWHGDFGPWNLAHTASVPMIWDWERYSDPVPAGIDVVHYTAHQKLRLRGDHTAARSTLEGVSTDAVAKNLAKSALLVHPHPQQIRAILIGYLLTIATRFTVDGLSPEGAPVRALADWHHDLIEDQLQRNSLLGRQKK</sequence>
<dbReference type="Proteomes" id="UP000237061">
    <property type="component" value="Unassembled WGS sequence"/>
</dbReference>
<reference evidence="1 2" key="1">
    <citation type="submission" date="2018-01" db="EMBL/GenBank/DDBJ databases">
        <title>Arthrobacter sp. nov., from glaciers in China.</title>
        <authorList>
            <person name="Liu Q."/>
            <person name="Xin Y.-H."/>
        </authorList>
    </citation>
    <scope>NUCLEOTIDE SEQUENCE [LARGE SCALE GENOMIC DNA]</scope>
    <source>
        <strain evidence="1 2">HLT2-12-2</strain>
    </source>
</reference>
<organism evidence="1 2">
    <name type="scientific">Arthrobacter glacialis</name>
    <dbReference type="NCBI Taxonomy" id="1664"/>
    <lineage>
        <taxon>Bacteria</taxon>
        <taxon>Bacillati</taxon>
        <taxon>Actinomycetota</taxon>
        <taxon>Actinomycetes</taxon>
        <taxon>Micrococcales</taxon>
        <taxon>Micrococcaceae</taxon>
        <taxon>Arthrobacter</taxon>
    </lineage>
</organism>